<evidence type="ECO:0000256" key="1">
    <source>
        <dbReference type="SAM" id="Phobius"/>
    </source>
</evidence>
<proteinExistence type="predicted"/>
<dbReference type="EMBL" id="BMIJ01000005">
    <property type="protein sequence ID" value="GGB99861.1"/>
    <property type="molecule type" value="Genomic_DNA"/>
</dbReference>
<accession>A0ABQ1KKS6</accession>
<feature type="transmembrane region" description="Helical" evidence="1">
    <location>
        <begin position="74"/>
        <end position="92"/>
    </location>
</feature>
<evidence type="ECO:0008006" key="4">
    <source>
        <dbReference type="Google" id="ProtNLM"/>
    </source>
</evidence>
<protein>
    <recommendedName>
        <fullName evidence="4">EamA-like transporter family protein</fullName>
    </recommendedName>
</protein>
<keyword evidence="1" id="KW-0472">Membrane</keyword>
<keyword evidence="3" id="KW-1185">Reference proteome</keyword>
<name>A0ABQ1KKS6_9GAMM</name>
<comment type="caution">
    <text evidence="2">The sequence shown here is derived from an EMBL/GenBank/DDBJ whole genome shotgun (WGS) entry which is preliminary data.</text>
</comment>
<sequence>MDVSVSISLILLLSSAWFDAKGFHYATQAWHPGGQVAWKQGVLSLLFFVVGVSIYLLSVRFLTLAGVSSSTVQTLLWFMATILGVALLSGEIQRWSALQYAALAATIVGLAVLMATGEH</sequence>
<feature type="transmembrane region" description="Helical" evidence="1">
    <location>
        <begin position="98"/>
        <end position="116"/>
    </location>
</feature>
<dbReference type="Proteomes" id="UP000629025">
    <property type="component" value="Unassembled WGS sequence"/>
</dbReference>
<organism evidence="2 3">
    <name type="scientific">Marinobacterium zhoushanense</name>
    <dbReference type="NCBI Taxonomy" id="1679163"/>
    <lineage>
        <taxon>Bacteria</taxon>
        <taxon>Pseudomonadati</taxon>
        <taxon>Pseudomonadota</taxon>
        <taxon>Gammaproteobacteria</taxon>
        <taxon>Oceanospirillales</taxon>
        <taxon>Oceanospirillaceae</taxon>
        <taxon>Marinobacterium</taxon>
    </lineage>
</organism>
<keyword evidence="1" id="KW-1133">Transmembrane helix</keyword>
<keyword evidence="1" id="KW-0812">Transmembrane</keyword>
<feature type="transmembrane region" description="Helical" evidence="1">
    <location>
        <begin position="42"/>
        <end position="62"/>
    </location>
</feature>
<reference evidence="3" key="1">
    <citation type="journal article" date="2019" name="Int. J. Syst. Evol. Microbiol.">
        <title>The Global Catalogue of Microorganisms (GCM) 10K type strain sequencing project: providing services to taxonomists for standard genome sequencing and annotation.</title>
        <authorList>
            <consortium name="The Broad Institute Genomics Platform"/>
            <consortium name="The Broad Institute Genome Sequencing Center for Infectious Disease"/>
            <person name="Wu L."/>
            <person name="Ma J."/>
        </authorList>
    </citation>
    <scope>NUCLEOTIDE SEQUENCE [LARGE SCALE GENOMIC DNA]</scope>
    <source>
        <strain evidence="3">CGMCC 1.15341</strain>
    </source>
</reference>
<evidence type="ECO:0000313" key="3">
    <source>
        <dbReference type="Proteomes" id="UP000629025"/>
    </source>
</evidence>
<gene>
    <name evidence="2" type="ORF">GCM10011352_27620</name>
</gene>
<evidence type="ECO:0000313" key="2">
    <source>
        <dbReference type="EMBL" id="GGB99861.1"/>
    </source>
</evidence>